<name>A0A1D1XGK9_9ARAE</name>
<feature type="region of interest" description="Disordered" evidence="1">
    <location>
        <begin position="62"/>
        <end position="85"/>
    </location>
</feature>
<dbReference type="EMBL" id="GDJX01022432">
    <property type="protein sequence ID" value="JAT45504.1"/>
    <property type="molecule type" value="Transcribed_RNA"/>
</dbReference>
<evidence type="ECO:0000313" key="5">
    <source>
        <dbReference type="EMBL" id="JAT48070.1"/>
    </source>
</evidence>
<protein>
    <submittedName>
        <fullName evidence="2">Protein BPS1, chloroplastic</fullName>
    </submittedName>
</protein>
<dbReference type="EMBL" id="GDJX01019866">
    <property type="protein sequence ID" value="JAT48070.1"/>
    <property type="molecule type" value="Transcribed_RNA"/>
</dbReference>
<evidence type="ECO:0000313" key="3">
    <source>
        <dbReference type="EMBL" id="JAT45135.1"/>
    </source>
</evidence>
<evidence type="ECO:0000313" key="2">
    <source>
        <dbReference type="EMBL" id="JAT41529.1"/>
    </source>
</evidence>
<evidence type="ECO:0000313" key="4">
    <source>
        <dbReference type="EMBL" id="JAT45504.1"/>
    </source>
</evidence>
<sequence length="371" mass="40136">MGSCSPPSCPASPWSPPCIPPRRNPGWVSRDLLPGGPDLVWWTMASYLSSAVGGWKPLKGTKGAATPPCLHRRAPPPPVSEDDARSFCSSLSEDLRALEGALGEGPVSLRWSADAMRVLKKTQVELLALFRRSQLPAAVGPEMGWFDQYMEETAVLLDLCNHLRSVASGISRYRMVVDLAVQRIQDGSPPELETLESDHREFLGVAQRREPTLPDDAAAPPDRTTRDKSATGTAMLAARCATVAISLMLVSAFVSPVRIDVGEEGTAREFPQLGPLPASLASLVGRFRERGAALAEHQLVRDAVGDVRSRLGKGSADDDEGLSRSVQLLRQRSMGLKEAIEVFDSAVDEVFDETIKGRNALLATYRDEALT</sequence>
<proteinExistence type="predicted"/>
<organism evidence="2">
    <name type="scientific">Anthurium amnicola</name>
    <dbReference type="NCBI Taxonomy" id="1678845"/>
    <lineage>
        <taxon>Eukaryota</taxon>
        <taxon>Viridiplantae</taxon>
        <taxon>Streptophyta</taxon>
        <taxon>Embryophyta</taxon>
        <taxon>Tracheophyta</taxon>
        <taxon>Spermatophyta</taxon>
        <taxon>Magnoliopsida</taxon>
        <taxon>Liliopsida</taxon>
        <taxon>Araceae</taxon>
        <taxon>Pothoideae</taxon>
        <taxon>Potheae</taxon>
        <taxon>Anthurium</taxon>
    </lineage>
</organism>
<accession>A0A1D1XGK9</accession>
<dbReference type="EMBL" id="GDJX01026407">
    <property type="protein sequence ID" value="JAT41529.1"/>
    <property type="molecule type" value="Transcribed_RNA"/>
</dbReference>
<evidence type="ECO:0000256" key="1">
    <source>
        <dbReference type="SAM" id="MobiDB-lite"/>
    </source>
</evidence>
<dbReference type="EMBL" id="GDJX01022801">
    <property type="protein sequence ID" value="JAT45135.1"/>
    <property type="molecule type" value="Transcribed_RNA"/>
</dbReference>
<dbReference type="AlphaFoldDB" id="A0A1D1XGK9"/>
<feature type="region of interest" description="Disordered" evidence="1">
    <location>
        <begin position="207"/>
        <end position="230"/>
    </location>
</feature>
<reference evidence="2" key="1">
    <citation type="submission" date="2015-07" db="EMBL/GenBank/DDBJ databases">
        <title>Transcriptome Assembly of Anthurium amnicola.</title>
        <authorList>
            <person name="Suzuki J."/>
        </authorList>
    </citation>
    <scope>NUCLEOTIDE SEQUENCE</scope>
</reference>
<gene>
    <name evidence="2" type="primary">BPS1_8</name>
    <name evidence="4" type="synonym">BPS1_1</name>
    <name evidence="3" type="synonym">BPS1_2</name>
    <name evidence="5" type="synonym">BPS1_4</name>
    <name evidence="5" type="ORF">g.87295</name>
    <name evidence="3" type="ORF">g.87298</name>
    <name evidence="2" type="ORF">g.87301</name>
    <name evidence="4" type="ORF">g.87304</name>
</gene>
<dbReference type="PANTHER" id="PTHR31509">
    <property type="entry name" value="BPS1-LIKE PROTEIN"/>
    <property type="match status" value="1"/>
</dbReference>